<organism evidence="7 8">
    <name type="scientific">Bacillus cereus</name>
    <dbReference type="NCBI Taxonomy" id="1396"/>
    <lineage>
        <taxon>Bacteria</taxon>
        <taxon>Bacillati</taxon>
        <taxon>Bacillota</taxon>
        <taxon>Bacilli</taxon>
        <taxon>Bacillales</taxon>
        <taxon>Bacillaceae</taxon>
        <taxon>Bacillus</taxon>
        <taxon>Bacillus cereus group</taxon>
    </lineage>
</organism>
<reference evidence="7 8" key="1">
    <citation type="submission" date="2017-09" db="EMBL/GenBank/DDBJ databases">
        <title>Large-scale bioinformatics analysis of Bacillus genomes uncovers conserved roles of natural products in bacterial physiology.</title>
        <authorList>
            <consortium name="Agbiome Team Llc"/>
            <person name="Bleich R.M."/>
            <person name="Grubbs K.J."/>
            <person name="Santa Maria K.C."/>
            <person name="Allen S.E."/>
            <person name="Farag S."/>
            <person name="Shank E.A."/>
            <person name="Bowers A."/>
        </authorList>
    </citation>
    <scope>NUCLEOTIDE SEQUENCE [LARGE SCALE GENOMIC DNA]</scope>
    <source>
        <strain evidence="7 8">AFS067272</strain>
    </source>
</reference>
<dbReference type="InterPro" id="IPR013767">
    <property type="entry name" value="PAS_fold"/>
</dbReference>
<dbReference type="InterPro" id="IPR009057">
    <property type="entry name" value="Homeodomain-like_sf"/>
</dbReference>
<dbReference type="InterPro" id="IPR002197">
    <property type="entry name" value="HTH_Fis"/>
</dbReference>
<dbReference type="EMBL" id="NVBO01000239">
    <property type="protein sequence ID" value="PFR97237.1"/>
    <property type="molecule type" value="Genomic_DNA"/>
</dbReference>
<keyword evidence="3" id="KW-0805">Transcription regulation</keyword>
<evidence type="ECO:0000256" key="2">
    <source>
        <dbReference type="ARBA" id="ARBA00022840"/>
    </source>
</evidence>
<dbReference type="AlphaFoldDB" id="A0AA44Q7R2"/>
<keyword evidence="1" id="KW-0547">Nucleotide-binding</keyword>
<dbReference type="PANTHER" id="PTHR32071:SF57">
    <property type="entry name" value="C4-DICARBOXYLATE TRANSPORT TRANSCRIPTIONAL REGULATORY PROTEIN DCTD"/>
    <property type="match status" value="1"/>
</dbReference>
<dbReference type="InterPro" id="IPR002078">
    <property type="entry name" value="Sigma_54_int"/>
</dbReference>
<sequence length="580" mass="66249">MYKKLTHSIQQGGISMTIALPSIDQLMNKDFFFFPSLEEWEQHKQTDYEDTTVLVEKNNDIYMLTANNMYQPCYTTSYYSSISHILKKLKNYPAVVFMNASHKPIGFITAVMLAETIFQSYEYLQVYFETVIKTTDASVTVIDEKENVNVWTNGAEAIFSVRRQDILGKPITSFFHEDMLEILKTLQEGRSLHKHQHQPREDLIVLINSNPIYLRNKIIGAVVSETDITSQVRLNQELFSVSTKMHQLEKQVAQLTPSVDPFHAIKGNSTALHQTIETAKKICTTKSTVLILGESGVGKELFAKAIHEARENEHAPFISINCGAIPESLFESELFGYEKGAFSGADQKGKKGKIELAKGGTLFLDEIGEMPMEMQVKLLRVLQDKTFYRVGGVKELHADFNIIAATNRNLKEQVAQGKFREDLFYRLNVVSIDVPPLRERKEDIVELIHSFLYEFSIQYNRPIQNIPQDVMYELLEHKWPGNIRELRNAIERIVVFATDGIIKREDLPFSTKTTKEQPSVPLSVNITEGELLDDALNKYERNIIQHALELENGNKLACAKRLGITRATLYNRMKKLSIPF</sequence>
<dbReference type="Pfam" id="PF25601">
    <property type="entry name" value="AAA_lid_14"/>
    <property type="match status" value="1"/>
</dbReference>
<dbReference type="Gene3D" id="1.10.8.60">
    <property type="match status" value="1"/>
</dbReference>
<dbReference type="FunFam" id="3.40.50.300:FF:000006">
    <property type="entry name" value="DNA-binding transcriptional regulator NtrC"/>
    <property type="match status" value="1"/>
</dbReference>
<dbReference type="InterPro" id="IPR027417">
    <property type="entry name" value="P-loop_NTPase"/>
</dbReference>
<dbReference type="PROSITE" id="PS00688">
    <property type="entry name" value="SIGMA54_INTERACT_3"/>
    <property type="match status" value="1"/>
</dbReference>
<dbReference type="PRINTS" id="PR01590">
    <property type="entry name" value="HTHFIS"/>
</dbReference>
<dbReference type="Gene3D" id="3.40.50.300">
    <property type="entry name" value="P-loop containing nucleotide triphosphate hydrolases"/>
    <property type="match status" value="1"/>
</dbReference>
<dbReference type="CDD" id="cd00009">
    <property type="entry name" value="AAA"/>
    <property type="match status" value="1"/>
</dbReference>
<evidence type="ECO:0000313" key="7">
    <source>
        <dbReference type="EMBL" id="PFR97237.1"/>
    </source>
</evidence>
<dbReference type="GO" id="GO:0005524">
    <property type="term" value="F:ATP binding"/>
    <property type="evidence" value="ECO:0007669"/>
    <property type="project" value="UniProtKB-KW"/>
</dbReference>
<dbReference type="PROSITE" id="PS00675">
    <property type="entry name" value="SIGMA54_INTERACT_1"/>
    <property type="match status" value="1"/>
</dbReference>
<dbReference type="CDD" id="cd00130">
    <property type="entry name" value="PAS"/>
    <property type="match status" value="1"/>
</dbReference>
<name>A0AA44Q7R2_BACCE</name>
<evidence type="ECO:0000259" key="5">
    <source>
        <dbReference type="PROSITE" id="PS50045"/>
    </source>
</evidence>
<dbReference type="InterPro" id="IPR058031">
    <property type="entry name" value="AAA_lid_NorR"/>
</dbReference>
<dbReference type="InterPro" id="IPR025944">
    <property type="entry name" value="Sigma_54_int_dom_CS"/>
</dbReference>
<dbReference type="Pfam" id="PF02954">
    <property type="entry name" value="HTH_8"/>
    <property type="match status" value="1"/>
</dbReference>
<evidence type="ECO:0000256" key="1">
    <source>
        <dbReference type="ARBA" id="ARBA00022741"/>
    </source>
</evidence>
<dbReference type="InterPro" id="IPR003593">
    <property type="entry name" value="AAA+_ATPase"/>
</dbReference>
<evidence type="ECO:0000313" key="8">
    <source>
        <dbReference type="Proteomes" id="UP000226357"/>
    </source>
</evidence>
<evidence type="ECO:0000256" key="3">
    <source>
        <dbReference type="ARBA" id="ARBA00023015"/>
    </source>
</evidence>
<dbReference type="SUPFAM" id="SSF52540">
    <property type="entry name" value="P-loop containing nucleoside triphosphate hydrolases"/>
    <property type="match status" value="1"/>
</dbReference>
<dbReference type="GO" id="GO:0006355">
    <property type="term" value="P:regulation of DNA-templated transcription"/>
    <property type="evidence" value="ECO:0007669"/>
    <property type="project" value="InterPro"/>
</dbReference>
<dbReference type="PROSITE" id="PS50112">
    <property type="entry name" value="PAS"/>
    <property type="match status" value="1"/>
</dbReference>
<comment type="caution">
    <text evidence="7">The sequence shown here is derived from an EMBL/GenBank/DDBJ whole genome shotgun (WGS) entry which is preliminary data.</text>
</comment>
<dbReference type="InterPro" id="IPR000014">
    <property type="entry name" value="PAS"/>
</dbReference>
<dbReference type="PANTHER" id="PTHR32071">
    <property type="entry name" value="TRANSCRIPTIONAL REGULATORY PROTEIN"/>
    <property type="match status" value="1"/>
</dbReference>
<feature type="domain" description="PAS" evidence="6">
    <location>
        <begin position="124"/>
        <end position="195"/>
    </location>
</feature>
<dbReference type="PROSITE" id="PS50045">
    <property type="entry name" value="SIGMA54_INTERACT_4"/>
    <property type="match status" value="1"/>
</dbReference>
<dbReference type="Pfam" id="PF00158">
    <property type="entry name" value="Sigma54_activat"/>
    <property type="match status" value="1"/>
</dbReference>
<dbReference type="SUPFAM" id="SSF55785">
    <property type="entry name" value="PYP-like sensor domain (PAS domain)"/>
    <property type="match status" value="1"/>
</dbReference>
<gene>
    <name evidence="7" type="ORF">COK38_19860</name>
</gene>
<dbReference type="Proteomes" id="UP000226357">
    <property type="component" value="Unassembled WGS sequence"/>
</dbReference>
<evidence type="ECO:0000259" key="6">
    <source>
        <dbReference type="PROSITE" id="PS50112"/>
    </source>
</evidence>
<dbReference type="GO" id="GO:0043565">
    <property type="term" value="F:sequence-specific DNA binding"/>
    <property type="evidence" value="ECO:0007669"/>
    <property type="project" value="InterPro"/>
</dbReference>
<evidence type="ECO:0000256" key="4">
    <source>
        <dbReference type="ARBA" id="ARBA00023163"/>
    </source>
</evidence>
<keyword evidence="2" id="KW-0067">ATP-binding</keyword>
<dbReference type="InterPro" id="IPR035965">
    <property type="entry name" value="PAS-like_dom_sf"/>
</dbReference>
<dbReference type="Gene3D" id="3.30.450.20">
    <property type="entry name" value="PAS domain"/>
    <property type="match status" value="1"/>
</dbReference>
<protein>
    <submittedName>
        <fullName evidence="7">Sigma-54-dependent Fis family transcriptional regulator</fullName>
    </submittedName>
</protein>
<accession>A0AA44Q7R2</accession>
<dbReference type="Gene3D" id="1.10.10.60">
    <property type="entry name" value="Homeodomain-like"/>
    <property type="match status" value="1"/>
</dbReference>
<dbReference type="SMART" id="SM00382">
    <property type="entry name" value="AAA"/>
    <property type="match status" value="1"/>
</dbReference>
<keyword evidence="4" id="KW-0804">Transcription</keyword>
<proteinExistence type="predicted"/>
<dbReference type="SUPFAM" id="SSF46689">
    <property type="entry name" value="Homeodomain-like"/>
    <property type="match status" value="1"/>
</dbReference>
<dbReference type="InterPro" id="IPR025662">
    <property type="entry name" value="Sigma_54_int_dom_ATP-bd_1"/>
</dbReference>
<feature type="domain" description="Sigma-54 factor interaction" evidence="5">
    <location>
        <begin position="265"/>
        <end position="495"/>
    </location>
</feature>
<dbReference type="Pfam" id="PF00989">
    <property type="entry name" value="PAS"/>
    <property type="match status" value="1"/>
</dbReference>